<dbReference type="PRINTS" id="PR00469">
    <property type="entry name" value="PNDRDTASEII"/>
</dbReference>
<dbReference type="SUPFAM" id="SSF51905">
    <property type="entry name" value="FAD/NAD(P)-binding domain"/>
    <property type="match status" value="1"/>
</dbReference>
<keyword evidence="4" id="KW-0560">Oxidoreductase</keyword>
<evidence type="ECO:0000256" key="1">
    <source>
        <dbReference type="ARBA" id="ARBA00022630"/>
    </source>
</evidence>
<dbReference type="InterPro" id="IPR050097">
    <property type="entry name" value="Ferredoxin-NADP_redctase_2"/>
</dbReference>
<evidence type="ECO:0000313" key="6">
    <source>
        <dbReference type="EMBL" id="CAB4905318.1"/>
    </source>
</evidence>
<sequence length="338" mass="35463">MTALAEPQQVDAVDHQADHQVDLLVVGAGPTGLYAAYYAGFRGMSVGVLDSLPEVGGQIAALYPEKLLYDVAGFPAVRGQDLVDSLFEQASRWSPTYLLGRQAVGLVEDADGVTVTTSTGERVRAKALLITAGIGVFEPRQLPTGSEFEGRGLRYFVPRLAELAGQDVVVVGGGDSAVDWALALQPVAASVTLVHRRPQFRAHARSVEELGTSGVRVLTPYEVTAVRGDDVLSEVEVTSKTGAVEVLPAQAVVAALGFIADLGPLESWGLELRHRHVLVDRTMRTGLARVFAAGDVADYDGKVKLISIGFGEAALAVNHAAPLVDPAAAVVPGHSSDA</sequence>
<dbReference type="HAMAP" id="MF_01685">
    <property type="entry name" value="FENR2"/>
    <property type="match status" value="1"/>
</dbReference>
<dbReference type="PRINTS" id="PR00368">
    <property type="entry name" value="FADPNR"/>
</dbReference>
<proteinExistence type="inferred from homology"/>
<dbReference type="PANTHER" id="PTHR48105">
    <property type="entry name" value="THIOREDOXIN REDUCTASE 1-RELATED-RELATED"/>
    <property type="match status" value="1"/>
</dbReference>
<organism evidence="6">
    <name type="scientific">freshwater metagenome</name>
    <dbReference type="NCBI Taxonomy" id="449393"/>
    <lineage>
        <taxon>unclassified sequences</taxon>
        <taxon>metagenomes</taxon>
        <taxon>ecological metagenomes</taxon>
    </lineage>
</organism>
<evidence type="ECO:0000256" key="4">
    <source>
        <dbReference type="ARBA" id="ARBA00023002"/>
    </source>
</evidence>
<evidence type="ECO:0000256" key="2">
    <source>
        <dbReference type="ARBA" id="ARBA00022827"/>
    </source>
</evidence>
<evidence type="ECO:0000259" key="5">
    <source>
        <dbReference type="Pfam" id="PF07992"/>
    </source>
</evidence>
<reference evidence="6" key="1">
    <citation type="submission" date="2020-05" db="EMBL/GenBank/DDBJ databases">
        <authorList>
            <person name="Chiriac C."/>
            <person name="Salcher M."/>
            <person name="Ghai R."/>
            <person name="Kavagutti S V."/>
        </authorList>
    </citation>
    <scope>NUCLEOTIDE SEQUENCE</scope>
</reference>
<protein>
    <submittedName>
        <fullName evidence="6">Unannotated protein</fullName>
    </submittedName>
</protein>
<accession>A0A6J7GFD4</accession>
<dbReference type="AlphaFoldDB" id="A0A6J7GFD4"/>
<keyword evidence="3" id="KW-0521">NADP</keyword>
<dbReference type="InterPro" id="IPR036188">
    <property type="entry name" value="FAD/NAD-bd_sf"/>
</dbReference>
<name>A0A6J7GFD4_9ZZZZ</name>
<dbReference type="InterPro" id="IPR022890">
    <property type="entry name" value="Fd--NADP_Rdtase_type_2"/>
</dbReference>
<feature type="domain" description="FAD/NAD(P)-binding" evidence="5">
    <location>
        <begin position="22"/>
        <end position="307"/>
    </location>
</feature>
<evidence type="ECO:0000256" key="3">
    <source>
        <dbReference type="ARBA" id="ARBA00022857"/>
    </source>
</evidence>
<dbReference type="EMBL" id="CAFBMQ010000052">
    <property type="protein sequence ID" value="CAB4905318.1"/>
    <property type="molecule type" value="Genomic_DNA"/>
</dbReference>
<keyword evidence="2" id="KW-0274">FAD</keyword>
<dbReference type="GO" id="GO:0004324">
    <property type="term" value="F:ferredoxin-NADP+ reductase activity"/>
    <property type="evidence" value="ECO:0007669"/>
    <property type="project" value="InterPro"/>
</dbReference>
<dbReference type="Pfam" id="PF07992">
    <property type="entry name" value="Pyr_redox_2"/>
    <property type="match status" value="1"/>
</dbReference>
<gene>
    <name evidence="6" type="ORF">UFOPK3609_00505</name>
</gene>
<keyword evidence="1" id="KW-0285">Flavoprotein</keyword>
<dbReference type="InterPro" id="IPR023753">
    <property type="entry name" value="FAD/NAD-binding_dom"/>
</dbReference>
<dbReference type="Gene3D" id="3.50.50.60">
    <property type="entry name" value="FAD/NAD(P)-binding domain"/>
    <property type="match status" value="2"/>
</dbReference>